<dbReference type="GeneID" id="40310474"/>
<name>A0A2A9MFB7_BESBE</name>
<protein>
    <recommendedName>
        <fullName evidence="2">C2H2-type domain-containing protein</fullName>
    </recommendedName>
</protein>
<feature type="compositionally biased region" description="Low complexity" evidence="1">
    <location>
        <begin position="28"/>
        <end position="38"/>
    </location>
</feature>
<organism evidence="3 4">
    <name type="scientific">Besnoitia besnoiti</name>
    <name type="common">Apicomplexan protozoan</name>
    <dbReference type="NCBI Taxonomy" id="94643"/>
    <lineage>
        <taxon>Eukaryota</taxon>
        <taxon>Sar</taxon>
        <taxon>Alveolata</taxon>
        <taxon>Apicomplexa</taxon>
        <taxon>Conoidasida</taxon>
        <taxon>Coccidia</taxon>
        <taxon>Eucoccidiorida</taxon>
        <taxon>Eimeriorina</taxon>
        <taxon>Sarcocystidae</taxon>
        <taxon>Besnoitia</taxon>
    </lineage>
</organism>
<feature type="compositionally biased region" description="Low complexity" evidence="1">
    <location>
        <begin position="707"/>
        <end position="726"/>
    </location>
</feature>
<feature type="compositionally biased region" description="Low complexity" evidence="1">
    <location>
        <begin position="308"/>
        <end position="330"/>
    </location>
</feature>
<feature type="compositionally biased region" description="Low complexity" evidence="1">
    <location>
        <begin position="343"/>
        <end position="357"/>
    </location>
</feature>
<dbReference type="EMBL" id="NWUJ01000004">
    <property type="protein sequence ID" value="PFH35894.1"/>
    <property type="molecule type" value="Genomic_DNA"/>
</dbReference>
<dbReference type="OrthoDB" id="273070at2759"/>
<feature type="compositionally biased region" description="Pro residues" evidence="1">
    <location>
        <begin position="96"/>
        <end position="117"/>
    </location>
</feature>
<evidence type="ECO:0000259" key="2">
    <source>
        <dbReference type="PROSITE" id="PS00028"/>
    </source>
</evidence>
<accession>A0A2A9MFB7</accession>
<proteinExistence type="predicted"/>
<feature type="domain" description="C2H2-type" evidence="2">
    <location>
        <begin position="453"/>
        <end position="474"/>
    </location>
</feature>
<keyword evidence="4" id="KW-1185">Reference proteome</keyword>
<dbReference type="AlphaFoldDB" id="A0A2A9MFB7"/>
<dbReference type="Proteomes" id="UP000224006">
    <property type="component" value="Chromosome IV"/>
</dbReference>
<evidence type="ECO:0000313" key="3">
    <source>
        <dbReference type="EMBL" id="PFH35894.1"/>
    </source>
</evidence>
<dbReference type="KEGG" id="bbes:BESB_055450"/>
<evidence type="ECO:0000256" key="1">
    <source>
        <dbReference type="SAM" id="MobiDB-lite"/>
    </source>
</evidence>
<feature type="compositionally biased region" description="Pro residues" evidence="1">
    <location>
        <begin position="132"/>
        <end position="149"/>
    </location>
</feature>
<feature type="region of interest" description="Disordered" evidence="1">
    <location>
        <begin position="702"/>
        <end position="726"/>
    </location>
</feature>
<dbReference type="PROSITE" id="PS00028">
    <property type="entry name" value="ZINC_FINGER_C2H2_1"/>
    <property type="match status" value="1"/>
</dbReference>
<feature type="compositionally biased region" description="Pro residues" evidence="1">
    <location>
        <begin position="534"/>
        <end position="546"/>
    </location>
</feature>
<dbReference type="SMART" id="SM00355">
    <property type="entry name" value="ZnF_C2H2"/>
    <property type="match status" value="2"/>
</dbReference>
<gene>
    <name evidence="3" type="ORF">BESB_055450</name>
</gene>
<dbReference type="InterPro" id="IPR013087">
    <property type="entry name" value="Znf_C2H2_type"/>
</dbReference>
<feature type="region of interest" description="Disordered" evidence="1">
    <location>
        <begin position="526"/>
        <end position="547"/>
    </location>
</feature>
<dbReference type="RefSeq" id="XP_029219903.1">
    <property type="nucleotide sequence ID" value="XM_029363980.1"/>
</dbReference>
<feature type="compositionally biased region" description="Pro residues" evidence="1">
    <location>
        <begin position="39"/>
        <end position="60"/>
    </location>
</feature>
<feature type="region of interest" description="Disordered" evidence="1">
    <location>
        <begin position="1"/>
        <end position="149"/>
    </location>
</feature>
<sequence>MPQPSAPPPPPFPTHRAAGAAPSSQLWPPFSSFSHSFPSSPPPPPPSGPARCTAPPPGAYRPPCASAGRPPAPSVSSCASQPPAFGSAGGQTSRPSPSPPPPSASPSLAPPSLPPRPAFAAAGSHWAGGPSAVPPPPSQSSVSPPPPPCASSLSAASAASPSALGRCLRAHSAGAESAGAASERRCCSWCAPAPPACPACSCQAAPAASAPAASCAGCAACCSPSHASAFQRCASHAPPCPPGSSACARCCGAASATCSVPPPPPPPSFSPPQAHDAAARVAQGAPPLRPPPAFWGPPGVPTGLPRTGAAASGSDGSAAVCAPSPPAAGGEDACCWPGRQQEATSPAGAADGAAVSAHPPPPSPRAWNAPSPSPAPPPGHQGATGAGVAPVSAAEPTRRDGCYGGSAVPPPPPPASEANVGARAVPWAGKRQGAWEGQDASAKKRRKEDEFVCLICDKTFRSAKRQQHHEEEEHLPCDYPGCTYSGPVHVMVMHKLKHLKNEKGESLLDSESEVAAWLAARKENFPSFRKNPKPKTPGPARPPPRPKSVLERILRETMESAYGRRLIHPAFFSSAFCPELPKMLAAPPPIYSLKREFRYATLPRSPYSHPSGLCPSSFLLPPGAKGPGRDVRSTGRGSGPEVPLRPPLLYQLLAPEIRGYEVKLIAAIQFIVQSNFFMNEPRAEAEKERLIEVVEEKAVDGETDDCAQGSHAAAQAIAAEGEGATD</sequence>
<comment type="caution">
    <text evidence="3">The sequence shown here is derived from an EMBL/GenBank/DDBJ whole genome shotgun (WGS) entry which is preliminary data.</text>
</comment>
<dbReference type="VEuPathDB" id="ToxoDB:BESB_055450"/>
<evidence type="ECO:0000313" key="4">
    <source>
        <dbReference type="Proteomes" id="UP000224006"/>
    </source>
</evidence>
<feature type="region of interest" description="Disordered" evidence="1">
    <location>
        <begin position="262"/>
        <end position="421"/>
    </location>
</feature>
<feature type="compositionally biased region" description="Pro residues" evidence="1">
    <location>
        <begin position="1"/>
        <end position="13"/>
    </location>
</feature>
<reference evidence="3 4" key="1">
    <citation type="submission" date="2017-09" db="EMBL/GenBank/DDBJ databases">
        <title>Genome sequencing of Besnoitia besnoiti strain Bb-Ger1.</title>
        <authorList>
            <person name="Schares G."/>
            <person name="Venepally P."/>
            <person name="Lorenzi H.A."/>
        </authorList>
    </citation>
    <scope>NUCLEOTIDE SEQUENCE [LARGE SCALE GENOMIC DNA]</scope>
    <source>
        <strain evidence="3 4">Bb-Ger1</strain>
    </source>
</reference>
<feature type="compositionally biased region" description="Pro residues" evidence="1">
    <location>
        <begin position="287"/>
        <end position="300"/>
    </location>
</feature>